<proteinExistence type="predicted"/>
<dbReference type="InterPro" id="IPR025558">
    <property type="entry name" value="DUF4283"/>
</dbReference>
<evidence type="ECO:0000313" key="4">
    <source>
        <dbReference type="Proteomes" id="UP000504610"/>
    </source>
</evidence>
<sequence>MISVKAGSEYCLIQSFSASITLVLLPKTPPHILAFAAHSRLQNLTMAELLHKAIGAMSIEEEEPLVLPDSPQFTVVDANETSLLGRLLNPDCQIMARMIDYMPTAWRVYGRVRGIALSRDRFQFIFQREEDLLTVLKDRPWSYNRWAMVLERWTASPPTDFLSKMEIWIRIRNIPANHFTSDTMYRLASEVGKVEVIAYDPKVSHTKEYIRALVTFDVDNPAKASRKLSTKNGMVNIEFEYEKIHKRCHHCLRLTHEKPKCPYRKAVGQPKSTETSVPVKARSHDMERVPPRAQTLLIEGPSSQNVVLEGPPGFPPLFPELSKEEQKMAMLYISHSDATERLARIQRVKQGIADNAKESSLRLIRITNELDKGKGHVFHYPDNPVIPHDREGSSRLLLKDAASGEEEAESSATLPTFFSAPTNISTGFQLGPSSEGRVSGKLNVGRTQRKRPSSWKRRSTPAPQKALAPIPAVEPSVPAVSSSKRKQNSSASFSDNKAPKHTDSSVASVLKPLLPQ</sequence>
<reference evidence="5" key="2">
    <citation type="submission" date="2025-08" db="UniProtKB">
        <authorList>
            <consortium name="RefSeq"/>
        </authorList>
    </citation>
    <scope>IDENTIFICATION</scope>
    <source>
        <tissue evidence="5">Leaf</tissue>
    </source>
</reference>
<feature type="compositionally biased region" description="Basic residues" evidence="1">
    <location>
        <begin position="447"/>
        <end position="459"/>
    </location>
</feature>
<feature type="domain" description="DUF4283" evidence="2">
    <location>
        <begin position="78"/>
        <end position="155"/>
    </location>
</feature>
<dbReference type="OrthoDB" id="1083658at2759"/>
<feature type="compositionally biased region" description="Low complexity" evidence="1">
    <location>
        <begin position="468"/>
        <end position="494"/>
    </location>
</feature>
<evidence type="ECO:0000256" key="1">
    <source>
        <dbReference type="SAM" id="MobiDB-lite"/>
    </source>
</evidence>
<dbReference type="RefSeq" id="XP_018465016.2">
    <property type="nucleotide sequence ID" value="XM_018609514.2"/>
</dbReference>
<dbReference type="Proteomes" id="UP000504610">
    <property type="component" value="Chromosome 6"/>
</dbReference>
<feature type="region of interest" description="Disordered" evidence="1">
    <location>
        <begin position="263"/>
        <end position="287"/>
    </location>
</feature>
<dbReference type="GeneID" id="108836350"/>
<dbReference type="InterPro" id="IPR040256">
    <property type="entry name" value="At4g02000-like"/>
</dbReference>
<dbReference type="InterPro" id="IPR025836">
    <property type="entry name" value="Zn_knuckle_CX2CX4HX4C"/>
</dbReference>
<dbReference type="Pfam" id="PF14392">
    <property type="entry name" value="zf-CCHC_4"/>
    <property type="match status" value="1"/>
</dbReference>
<accession>A0A6J0M019</accession>
<evidence type="ECO:0000313" key="5">
    <source>
        <dbReference type="RefSeq" id="XP_018465016.2"/>
    </source>
</evidence>
<gene>
    <name evidence="5" type="primary">LOC108836350</name>
</gene>
<dbReference type="PANTHER" id="PTHR31286:SF178">
    <property type="entry name" value="DUF4283 DOMAIN-CONTAINING PROTEIN"/>
    <property type="match status" value="1"/>
</dbReference>
<dbReference type="AlphaFoldDB" id="A0A6J0M019"/>
<protein>
    <submittedName>
        <fullName evidence="5">Uncharacterized protein LOC108836350</fullName>
    </submittedName>
</protein>
<organism evidence="4 5">
    <name type="scientific">Raphanus sativus</name>
    <name type="common">Radish</name>
    <name type="synonym">Raphanus raphanistrum var. sativus</name>
    <dbReference type="NCBI Taxonomy" id="3726"/>
    <lineage>
        <taxon>Eukaryota</taxon>
        <taxon>Viridiplantae</taxon>
        <taxon>Streptophyta</taxon>
        <taxon>Embryophyta</taxon>
        <taxon>Tracheophyta</taxon>
        <taxon>Spermatophyta</taxon>
        <taxon>Magnoliopsida</taxon>
        <taxon>eudicotyledons</taxon>
        <taxon>Gunneridae</taxon>
        <taxon>Pentapetalae</taxon>
        <taxon>rosids</taxon>
        <taxon>malvids</taxon>
        <taxon>Brassicales</taxon>
        <taxon>Brassicaceae</taxon>
        <taxon>Brassiceae</taxon>
        <taxon>Raphanus</taxon>
    </lineage>
</organism>
<evidence type="ECO:0000259" key="3">
    <source>
        <dbReference type="Pfam" id="PF14392"/>
    </source>
</evidence>
<dbReference type="Pfam" id="PF14111">
    <property type="entry name" value="DUF4283"/>
    <property type="match status" value="1"/>
</dbReference>
<dbReference type="KEGG" id="rsz:108836350"/>
<keyword evidence="4" id="KW-1185">Reference proteome</keyword>
<reference evidence="4" key="1">
    <citation type="journal article" date="2019" name="Database">
        <title>The radish genome database (RadishGD): an integrated information resource for radish genomics.</title>
        <authorList>
            <person name="Yu H.J."/>
            <person name="Baek S."/>
            <person name="Lee Y.J."/>
            <person name="Cho A."/>
            <person name="Mun J.H."/>
        </authorList>
    </citation>
    <scope>NUCLEOTIDE SEQUENCE [LARGE SCALE GENOMIC DNA]</scope>
    <source>
        <strain evidence="4">cv. WK10039</strain>
    </source>
</reference>
<feature type="domain" description="Zinc knuckle CX2CX4HX4C" evidence="3">
    <location>
        <begin position="217"/>
        <end position="263"/>
    </location>
</feature>
<dbReference type="PANTHER" id="PTHR31286">
    <property type="entry name" value="GLYCINE-RICH CELL WALL STRUCTURAL PROTEIN 1.8-LIKE"/>
    <property type="match status" value="1"/>
</dbReference>
<feature type="region of interest" description="Disordered" evidence="1">
    <location>
        <begin position="428"/>
        <end position="516"/>
    </location>
</feature>
<name>A0A6J0M019_RAPSA</name>
<evidence type="ECO:0000259" key="2">
    <source>
        <dbReference type="Pfam" id="PF14111"/>
    </source>
</evidence>